<keyword evidence="1" id="KW-0378">Hydrolase</keyword>
<keyword evidence="1" id="KW-0326">Glycosidase</keyword>
<proteinExistence type="predicted"/>
<dbReference type="EMBL" id="CP001340">
    <property type="protein sequence ID" value="ACL95404.1"/>
    <property type="molecule type" value="Genomic_DNA"/>
</dbReference>
<dbReference type="Proteomes" id="UP000001364">
    <property type="component" value="Chromosome"/>
</dbReference>
<organism evidence="1 2">
    <name type="scientific">Caulobacter vibrioides (strain NA1000 / CB15N)</name>
    <name type="common">Caulobacter crescentus</name>
    <dbReference type="NCBI Taxonomy" id="565050"/>
    <lineage>
        <taxon>Bacteria</taxon>
        <taxon>Pseudomonadati</taxon>
        <taxon>Pseudomonadota</taxon>
        <taxon>Alphaproteobacteria</taxon>
        <taxon>Caulobacterales</taxon>
        <taxon>Caulobacteraceae</taxon>
        <taxon>Caulobacter</taxon>
    </lineage>
</organism>
<protein>
    <submittedName>
        <fullName evidence="1">ADP-ribosylglycohydrolase</fullName>
        <ecNumber evidence="1">3.2.-.-</ecNumber>
    </submittedName>
</protein>
<gene>
    <name evidence="1" type="ordered locus">CCNA_01939</name>
</gene>
<dbReference type="RefSeq" id="WP_010919729.1">
    <property type="nucleotide sequence ID" value="NC_011916.1"/>
</dbReference>
<evidence type="ECO:0000313" key="1">
    <source>
        <dbReference type="EMBL" id="ACL95404.1"/>
    </source>
</evidence>
<reference evidence="1 2" key="1">
    <citation type="journal article" date="2010" name="J. Bacteriol.">
        <title>The genetic basis of laboratory adaptation in Caulobacter crescentus.</title>
        <authorList>
            <person name="Marks M.E."/>
            <person name="Castro-Rojas C.M."/>
            <person name="Teiling C."/>
            <person name="Du L."/>
            <person name="Kapatral V."/>
            <person name="Walunas T.L."/>
            <person name="Crosson S."/>
        </authorList>
    </citation>
    <scope>NUCLEOTIDE SEQUENCE [LARGE SCALE GENOMIC DNA]</scope>
    <source>
        <strain evidence="2">NA1000 / CB15N</strain>
    </source>
</reference>
<keyword evidence="2" id="KW-1185">Reference proteome</keyword>
<dbReference type="EC" id="3.2.-.-" evidence="1"/>
<dbReference type="GO" id="GO:0016798">
    <property type="term" value="F:hydrolase activity, acting on glycosyl bonds"/>
    <property type="evidence" value="ECO:0007669"/>
    <property type="project" value="UniProtKB-KW"/>
</dbReference>
<sequence>MTSVTLYQPVGLEELQAIKASDWRAFPPHDIEQPVFRPVTSEAFAAQLARDWNAAHTTYRRGYVVQFAVSKTFLDAYENKVSGTPGHEEYWIPSEDLSLLNAAIQGQIAVAGTFAGHDAEYRKLNETHA</sequence>
<dbReference type="GeneID" id="7330079"/>
<dbReference type="OrthoDB" id="883590at2"/>
<dbReference type="PATRIC" id="fig|565050.3.peg.1900"/>
<dbReference type="AlphaFoldDB" id="A0A0H3C947"/>
<dbReference type="RefSeq" id="YP_002517312.1">
    <property type="nucleotide sequence ID" value="NC_011916.1"/>
</dbReference>
<name>A0A0H3C947_CAUVN</name>
<dbReference type="KEGG" id="ccs:CCNA_01939"/>
<evidence type="ECO:0000313" key="2">
    <source>
        <dbReference type="Proteomes" id="UP000001364"/>
    </source>
</evidence>
<accession>A0A0H3C947</accession>
<dbReference type="HOGENOM" id="CLU_143569_0_0_5"/>